<reference evidence="8 10" key="2">
    <citation type="submission" date="2018-12" db="EMBL/GenBank/DDBJ databases">
        <authorList>
            <consortium name="Pathogen Informatics"/>
        </authorList>
    </citation>
    <scope>NUCLEOTIDE SEQUENCE [LARGE SCALE GENOMIC DNA]</scope>
    <source>
        <strain evidence="8 10">NCTC949</strain>
    </source>
</reference>
<dbReference type="InterPro" id="IPR011701">
    <property type="entry name" value="MFS"/>
</dbReference>
<dbReference type="STRING" id="35755.UL82_02725"/>
<comment type="subcellular location">
    <subcellularLocation>
        <location evidence="1">Cell membrane</location>
        <topology evidence="1">Multi-pass membrane protein</topology>
    </subcellularLocation>
</comment>
<dbReference type="OrthoDB" id="4368225at2"/>
<dbReference type="GO" id="GO:0005886">
    <property type="term" value="C:plasma membrane"/>
    <property type="evidence" value="ECO:0007669"/>
    <property type="project" value="UniProtKB-SubCell"/>
</dbReference>
<dbReference type="SUPFAM" id="SSF103473">
    <property type="entry name" value="MFS general substrate transporter"/>
    <property type="match status" value="1"/>
</dbReference>
<dbReference type="EMBL" id="CP011312">
    <property type="protein sequence ID" value="AKE40769.1"/>
    <property type="molecule type" value="Genomic_DNA"/>
</dbReference>
<dbReference type="Proteomes" id="UP000271380">
    <property type="component" value="Chromosome"/>
</dbReference>
<dbReference type="HOGENOM" id="CLU_034180_7_1_11"/>
<keyword evidence="3 6" id="KW-0812">Transmembrane</keyword>
<keyword evidence="9" id="KW-1185">Reference proteome</keyword>
<feature type="transmembrane region" description="Helical" evidence="6">
    <location>
        <begin position="372"/>
        <end position="394"/>
    </location>
</feature>
<feature type="transmembrane region" description="Helical" evidence="6">
    <location>
        <begin position="142"/>
        <end position="161"/>
    </location>
</feature>
<evidence type="ECO:0000256" key="6">
    <source>
        <dbReference type="SAM" id="Phobius"/>
    </source>
</evidence>
<dbReference type="RefSeq" id="WP_046438905.1">
    <property type="nucleotide sequence ID" value="NZ_CP011312.1"/>
</dbReference>
<feature type="transmembrane region" description="Helical" evidence="6">
    <location>
        <begin position="12"/>
        <end position="36"/>
    </location>
</feature>
<dbReference type="InterPro" id="IPR036259">
    <property type="entry name" value="MFS_trans_sf"/>
</dbReference>
<feature type="transmembrane region" description="Helical" evidence="6">
    <location>
        <begin position="101"/>
        <end position="121"/>
    </location>
</feature>
<evidence type="ECO:0000313" key="8">
    <source>
        <dbReference type="EMBL" id="VEH04536.1"/>
    </source>
</evidence>
<dbReference type="PANTHER" id="PTHR23513:SF6">
    <property type="entry name" value="MAJOR FACILITATOR SUPERFAMILY ASSOCIATED DOMAIN-CONTAINING PROTEIN"/>
    <property type="match status" value="1"/>
</dbReference>
<dbReference type="Pfam" id="PF07690">
    <property type="entry name" value="MFS_1"/>
    <property type="match status" value="2"/>
</dbReference>
<sequence>MLKVLTNRVYARLFSAQILALVGTGLLTVALGLLAYDIAGAHASLVLSTALSIKMVAYVFLSPVLTTLVRSLPPRTIMISADIIRAAVAASLLWIDQTWQIYVLIFLLQASSAIFTPTFQATIPEVLDDEEEYTNAISLSRLAYDLEAVFSPLLAAALLMVTGYHTLFIGTLAGFIASASLILSIHLPTPSEVDTHDTFMHRLTQGMRDFWYERPLRALIGLNLTVAASTALVMVNTVVIVRSYLDRSQAEVAFLLGCYGLGSMIIAFFAPRILQRVNDKYFMTVGSSITPVLLIIIGSVTLSHTGTINWSLICILWGLIGAANATTLVTSPRLLKRHSLASNRPSLYTAQFSLSHACFLITYPLAGIFATSIGLSAATFILAALALSGVIWAVKIQYL</sequence>
<feature type="transmembrane region" description="Helical" evidence="6">
    <location>
        <begin position="218"/>
        <end position="240"/>
    </location>
</feature>
<name>A0A0F6TCJ9_9CORY</name>
<feature type="transmembrane region" description="Helical" evidence="6">
    <location>
        <begin position="282"/>
        <end position="302"/>
    </location>
</feature>
<keyword evidence="4 6" id="KW-1133">Transmembrane helix</keyword>
<organism evidence="7 9">
    <name type="scientific">Corynebacterium kutscheri</name>
    <dbReference type="NCBI Taxonomy" id="35755"/>
    <lineage>
        <taxon>Bacteria</taxon>
        <taxon>Bacillati</taxon>
        <taxon>Actinomycetota</taxon>
        <taxon>Actinomycetes</taxon>
        <taxon>Mycobacteriales</taxon>
        <taxon>Corynebacteriaceae</taxon>
        <taxon>Corynebacterium</taxon>
    </lineage>
</organism>
<dbReference type="Gene3D" id="1.20.1250.20">
    <property type="entry name" value="MFS general substrate transporter like domains"/>
    <property type="match status" value="2"/>
</dbReference>
<feature type="transmembrane region" description="Helical" evidence="6">
    <location>
        <begin position="167"/>
        <end position="187"/>
    </location>
</feature>
<keyword evidence="5 6" id="KW-0472">Membrane</keyword>
<reference evidence="7 9" key="1">
    <citation type="journal article" date="2015" name="Genome Announc.">
        <title>Complete Genome Sequence of Corynebacterium kutscheri DSM 20755, a Corynebacterial Type Strain with Remarkably Low G+C Content of Chromosomal DNA.</title>
        <authorList>
            <person name="Ruckert C."/>
            <person name="Albersmeier A."/>
            <person name="Winkler A."/>
            <person name="Tauch A."/>
        </authorList>
    </citation>
    <scope>NUCLEOTIDE SEQUENCE [LARGE SCALE GENOMIC DNA]</scope>
    <source>
        <strain evidence="7 9">DSM 20755</strain>
    </source>
</reference>
<dbReference type="EMBL" id="LR134377">
    <property type="protein sequence ID" value="VEH04536.1"/>
    <property type="molecule type" value="Genomic_DNA"/>
</dbReference>
<dbReference type="KEGG" id="cku:UL82_02725"/>
<evidence type="ECO:0000313" key="10">
    <source>
        <dbReference type="Proteomes" id="UP000271380"/>
    </source>
</evidence>
<keyword evidence="2" id="KW-1003">Cell membrane</keyword>
<accession>A0A0F6TCJ9</accession>
<evidence type="ECO:0000256" key="5">
    <source>
        <dbReference type="ARBA" id="ARBA00023136"/>
    </source>
</evidence>
<dbReference type="Proteomes" id="UP000033457">
    <property type="component" value="Chromosome"/>
</dbReference>
<dbReference type="PANTHER" id="PTHR23513">
    <property type="entry name" value="INTEGRAL MEMBRANE EFFLUX PROTEIN-RELATED"/>
    <property type="match status" value="1"/>
</dbReference>
<evidence type="ECO:0000256" key="4">
    <source>
        <dbReference type="ARBA" id="ARBA00022989"/>
    </source>
</evidence>
<protein>
    <submittedName>
        <fullName evidence="8">Nickel resistance protein (NreB)</fullName>
    </submittedName>
</protein>
<proteinExistence type="predicted"/>
<dbReference type="AlphaFoldDB" id="A0A0F6TCJ9"/>
<feature type="transmembrane region" description="Helical" evidence="6">
    <location>
        <begin position="347"/>
        <end position="366"/>
    </location>
</feature>
<feature type="transmembrane region" description="Helical" evidence="6">
    <location>
        <begin position="252"/>
        <end position="270"/>
    </location>
</feature>
<evidence type="ECO:0000256" key="3">
    <source>
        <dbReference type="ARBA" id="ARBA00022692"/>
    </source>
</evidence>
<evidence type="ECO:0000313" key="9">
    <source>
        <dbReference type="Proteomes" id="UP000033457"/>
    </source>
</evidence>
<gene>
    <name evidence="8" type="ORF">NCTC949_00146</name>
    <name evidence="7" type="ORF">UL82_02725</name>
</gene>
<feature type="transmembrane region" description="Helical" evidence="6">
    <location>
        <begin position="42"/>
        <end position="65"/>
    </location>
</feature>
<evidence type="ECO:0000256" key="2">
    <source>
        <dbReference type="ARBA" id="ARBA00022475"/>
    </source>
</evidence>
<dbReference type="CDD" id="cd06173">
    <property type="entry name" value="MFS_MefA_like"/>
    <property type="match status" value="1"/>
</dbReference>
<feature type="transmembrane region" description="Helical" evidence="6">
    <location>
        <begin position="308"/>
        <end position="335"/>
    </location>
</feature>
<evidence type="ECO:0000313" key="7">
    <source>
        <dbReference type="EMBL" id="AKE40769.1"/>
    </source>
</evidence>
<evidence type="ECO:0000256" key="1">
    <source>
        <dbReference type="ARBA" id="ARBA00004651"/>
    </source>
</evidence>
<dbReference type="GO" id="GO:0022857">
    <property type="term" value="F:transmembrane transporter activity"/>
    <property type="evidence" value="ECO:0007669"/>
    <property type="project" value="InterPro"/>
</dbReference>